<dbReference type="AlphaFoldDB" id="A0A839TBE5"/>
<protein>
    <submittedName>
        <fullName evidence="1">Uncharacterized protein</fullName>
    </submittedName>
</protein>
<comment type="caution">
    <text evidence="1">The sequence shown here is derived from an EMBL/GenBank/DDBJ whole genome shotgun (WGS) entry which is preliminary data.</text>
</comment>
<name>A0A839TBE5_9GAMM</name>
<accession>A0A839TBE5</accession>
<evidence type="ECO:0000313" key="1">
    <source>
        <dbReference type="EMBL" id="MBB3106751.1"/>
    </source>
</evidence>
<evidence type="ECO:0000313" key="2">
    <source>
        <dbReference type="Proteomes" id="UP000588111"/>
    </source>
</evidence>
<organism evidence="1 2">
    <name type="scientific">Psychrobacter luti</name>
    <dbReference type="NCBI Taxonomy" id="198481"/>
    <lineage>
        <taxon>Bacteria</taxon>
        <taxon>Pseudomonadati</taxon>
        <taxon>Pseudomonadota</taxon>
        <taxon>Gammaproteobacteria</taxon>
        <taxon>Moraxellales</taxon>
        <taxon>Moraxellaceae</taxon>
        <taxon>Psychrobacter</taxon>
    </lineage>
</organism>
<keyword evidence="2" id="KW-1185">Reference proteome</keyword>
<dbReference type="EMBL" id="JACHXL010000002">
    <property type="protein sequence ID" value="MBB3106751.1"/>
    <property type="molecule type" value="Genomic_DNA"/>
</dbReference>
<gene>
    <name evidence="1" type="ORF">FHS24_001252</name>
</gene>
<proteinExistence type="predicted"/>
<dbReference type="Proteomes" id="UP000588111">
    <property type="component" value="Unassembled WGS sequence"/>
</dbReference>
<reference evidence="1 2" key="1">
    <citation type="submission" date="2020-08" db="EMBL/GenBank/DDBJ databases">
        <title>Genomic Encyclopedia of Type Strains, Phase III (KMG-III): the genomes of soil and plant-associated and newly described type strains.</title>
        <authorList>
            <person name="Whitman W."/>
        </authorList>
    </citation>
    <scope>NUCLEOTIDE SEQUENCE [LARGE SCALE GENOMIC DNA]</scope>
    <source>
        <strain evidence="1 2">CECT 5885</strain>
    </source>
</reference>
<sequence>MLLSFDKIVVTQSIKAMLSNVTIFCNDKHSYTDNLSDTNKYSLVLINVSVVLTIYGAL</sequence>